<dbReference type="Pfam" id="PF25309">
    <property type="entry name" value="ELLD"/>
    <property type="match status" value="1"/>
</dbReference>
<feature type="domain" description="Endolysin-like" evidence="2">
    <location>
        <begin position="276"/>
        <end position="319"/>
    </location>
</feature>
<reference evidence="3 4" key="1">
    <citation type="submission" date="2015-09" db="EMBL/GenBank/DDBJ databases">
        <authorList>
            <consortium name="Pathogen Informatics"/>
        </authorList>
    </citation>
    <scope>NUCLEOTIDE SEQUENCE [LARGE SCALE GENOMIC DNA]</scope>
    <source>
        <strain evidence="3 4">2789STDY5608849</strain>
    </source>
</reference>
<organism evidence="3 4">
    <name type="scientific">Fusicatenibacter saccharivorans</name>
    <dbReference type="NCBI Taxonomy" id="1150298"/>
    <lineage>
        <taxon>Bacteria</taxon>
        <taxon>Bacillati</taxon>
        <taxon>Bacillota</taxon>
        <taxon>Clostridia</taxon>
        <taxon>Lachnospirales</taxon>
        <taxon>Lachnospiraceae</taxon>
        <taxon>Fusicatenibacter</taxon>
    </lineage>
</organism>
<evidence type="ECO:0000259" key="1">
    <source>
        <dbReference type="Pfam" id="PF18013"/>
    </source>
</evidence>
<dbReference type="InterPro" id="IPR057370">
    <property type="entry name" value="ELLD"/>
</dbReference>
<evidence type="ECO:0000313" key="3">
    <source>
        <dbReference type="EMBL" id="CUN95913.1"/>
    </source>
</evidence>
<dbReference type="InterPro" id="IPR038765">
    <property type="entry name" value="Papain-like_cys_pep_sf"/>
</dbReference>
<feature type="domain" description="Phage tail lysozyme" evidence="1">
    <location>
        <begin position="18"/>
        <end position="160"/>
    </location>
</feature>
<gene>
    <name evidence="3" type="ORF">ERS852406_01000</name>
</gene>
<dbReference type="Pfam" id="PF18013">
    <property type="entry name" value="Phage_lysozyme2"/>
    <property type="match status" value="1"/>
</dbReference>
<dbReference type="EMBL" id="CYYV01000004">
    <property type="protein sequence ID" value="CUN95913.1"/>
    <property type="molecule type" value="Genomic_DNA"/>
</dbReference>
<dbReference type="Gene3D" id="3.90.1720.10">
    <property type="entry name" value="endopeptidase domain like (from Nostoc punctiforme)"/>
    <property type="match status" value="1"/>
</dbReference>
<dbReference type="Proteomes" id="UP000095706">
    <property type="component" value="Unassembled WGS sequence"/>
</dbReference>
<evidence type="ECO:0000259" key="2">
    <source>
        <dbReference type="Pfam" id="PF25309"/>
    </source>
</evidence>
<evidence type="ECO:0000313" key="4">
    <source>
        <dbReference type="Proteomes" id="UP000095706"/>
    </source>
</evidence>
<dbReference type="RefSeq" id="WP_055226811.1">
    <property type="nucleotide sequence ID" value="NZ_CYYV01000004.1"/>
</dbReference>
<protein>
    <submittedName>
        <fullName evidence="3">NlpC/P60 family</fullName>
    </submittedName>
</protein>
<proteinExistence type="predicted"/>
<name>A0A174B682_9FIRM</name>
<dbReference type="AlphaFoldDB" id="A0A174B682"/>
<accession>A0A174B682</accession>
<sequence length="340" mass="37211">MAVISSNAYLTVAQMTGNAQYILNYLMARGWTKEAVCAMLGNMQSESTINPGIWQGLDSSRVDLGYGLVQWTPSTKYTSWATGRGYAIGDIDGQLERIIYEKENSIQWQQVTTTMTFAQFSTSTASVETLAELFELNYEQHAGSAQPARKTQARYWYNNLSRSTDDGSAAVIEKVCSWEVAIANDNSHGYDQAYREGPDYDCSSFQYHGWKQGGIDMISSRGYSGTTSTMLADFTANGFHDVIGSVDVSTGNGLKRGDVLLRSGYHTALYLGNGQIVHASINEHGDVVGGTTGDQTGTEICVRSYYNYNPSWNHVLRYKSGGSGGGGVSTDLYIVEFIPE</sequence>
<dbReference type="InterPro" id="IPR041219">
    <property type="entry name" value="Phage_lysozyme2"/>
</dbReference>
<dbReference type="Gene3D" id="1.10.530.10">
    <property type="match status" value="1"/>
</dbReference>
<dbReference type="SUPFAM" id="SSF54001">
    <property type="entry name" value="Cysteine proteinases"/>
    <property type="match status" value="1"/>
</dbReference>